<dbReference type="InterPro" id="IPR015712">
    <property type="entry name" value="DNA-dir_RNA_pol_su2"/>
</dbReference>
<keyword evidence="11 14" id="KW-0804">Transcription</keyword>
<keyword evidence="8" id="KW-0479">Metal-binding</keyword>
<evidence type="ECO:0000313" key="19">
    <source>
        <dbReference type="EMBL" id="HIH08310.1"/>
    </source>
</evidence>
<keyword evidence="10" id="KW-0238">DNA-binding</keyword>
<comment type="subunit">
    <text evidence="12">Part of the RNA polymerase complex.</text>
</comment>
<dbReference type="Gene3D" id="2.40.50.150">
    <property type="match status" value="1"/>
</dbReference>
<keyword evidence="9" id="KW-0862">Zinc</keyword>
<feature type="domain" description="RNA polymerase Rpb2" evidence="16">
    <location>
        <begin position="510"/>
        <end position="598"/>
    </location>
</feature>
<evidence type="ECO:0000259" key="18">
    <source>
        <dbReference type="Pfam" id="PF04567"/>
    </source>
</evidence>
<comment type="subcellular location">
    <subcellularLocation>
        <location evidence="2">Cytoplasm</location>
    </subcellularLocation>
</comment>
<dbReference type="EMBL" id="DUFG01000017">
    <property type="protein sequence ID" value="HIH08310.1"/>
    <property type="molecule type" value="Genomic_DNA"/>
</dbReference>
<comment type="function">
    <text evidence="14">DNA-dependent RNA polymerase catalyzes the transcription of DNA into RNA using the four ribonucleoside triphosphates as substrates.</text>
</comment>
<evidence type="ECO:0000259" key="15">
    <source>
        <dbReference type="Pfam" id="PF00562"/>
    </source>
</evidence>
<proteinExistence type="inferred from homology"/>
<dbReference type="Pfam" id="PF04560">
    <property type="entry name" value="RNA_pol_Rpb2_7"/>
    <property type="match status" value="1"/>
</dbReference>
<dbReference type="EC" id="2.7.7.6" evidence="14"/>
<evidence type="ECO:0000256" key="10">
    <source>
        <dbReference type="ARBA" id="ARBA00023125"/>
    </source>
</evidence>
<dbReference type="SUPFAM" id="SSF64484">
    <property type="entry name" value="beta and beta-prime subunits of DNA dependent RNA-polymerase"/>
    <property type="match status" value="1"/>
</dbReference>
<keyword evidence="4 14" id="KW-0240">DNA-directed RNA polymerase</keyword>
<dbReference type="InterPro" id="IPR007120">
    <property type="entry name" value="DNA-dir_RNAP_su2_dom"/>
</dbReference>
<dbReference type="GO" id="GO:0032549">
    <property type="term" value="F:ribonucleoside binding"/>
    <property type="evidence" value="ECO:0007669"/>
    <property type="project" value="InterPro"/>
</dbReference>
<evidence type="ECO:0000259" key="16">
    <source>
        <dbReference type="Pfam" id="PF04560"/>
    </source>
</evidence>
<dbReference type="Pfam" id="PF04567">
    <property type="entry name" value="RNA_pol_Rpb2_5"/>
    <property type="match status" value="1"/>
</dbReference>
<dbReference type="Gene3D" id="2.40.270.10">
    <property type="entry name" value="DNA-directed RNA polymerase, subunit 2, domain 6"/>
    <property type="match status" value="1"/>
</dbReference>
<evidence type="ECO:0000256" key="8">
    <source>
        <dbReference type="ARBA" id="ARBA00022723"/>
    </source>
</evidence>
<reference evidence="21" key="1">
    <citation type="journal article" date="2020" name="bioRxiv">
        <title>A rank-normalized archaeal taxonomy based on genome phylogeny resolves widespread incomplete and uneven classifications.</title>
        <authorList>
            <person name="Rinke C."/>
            <person name="Chuvochina M."/>
            <person name="Mussig A.J."/>
            <person name="Chaumeil P.-A."/>
            <person name="Waite D.W."/>
            <person name="Whitman W.B."/>
            <person name="Parks D.H."/>
            <person name="Hugenholtz P."/>
        </authorList>
    </citation>
    <scope>NUCLEOTIDE SEQUENCE [LARGE SCALE GENOMIC DNA]</scope>
</reference>
<dbReference type="GO" id="GO:0006351">
    <property type="term" value="P:DNA-templated transcription"/>
    <property type="evidence" value="ECO:0007669"/>
    <property type="project" value="InterPro"/>
</dbReference>
<dbReference type="InterPro" id="IPR007647">
    <property type="entry name" value="RNA_pol_Rpb2_5"/>
</dbReference>
<comment type="caution">
    <text evidence="19">The sequence shown here is derived from an EMBL/GenBank/DDBJ whole genome shotgun (WGS) entry which is preliminary data.</text>
</comment>
<dbReference type="GO" id="GO:0003677">
    <property type="term" value="F:DNA binding"/>
    <property type="evidence" value="ECO:0007669"/>
    <property type="project" value="UniProtKB-KW"/>
</dbReference>
<dbReference type="EMBL" id="JAGVWF010000057">
    <property type="protein sequence ID" value="MBS3059562.1"/>
    <property type="molecule type" value="Genomic_DNA"/>
</dbReference>
<evidence type="ECO:0000259" key="17">
    <source>
        <dbReference type="Pfam" id="PF04566"/>
    </source>
</evidence>
<reference evidence="20" key="2">
    <citation type="submission" date="2021-03" db="EMBL/GenBank/DDBJ databases">
        <authorList>
            <person name="Jaffe A."/>
        </authorList>
    </citation>
    <scope>NUCLEOTIDE SEQUENCE</scope>
    <source>
        <strain evidence="20">RIFCSPHIGHO2_01_FULL_GW2011_AR10_43_9</strain>
    </source>
</reference>
<comment type="similarity">
    <text evidence="3 14">Belongs to the RNA polymerase beta chain family.</text>
</comment>
<dbReference type="Proteomes" id="UP000577419">
    <property type="component" value="Unassembled WGS sequence"/>
</dbReference>
<dbReference type="FunFam" id="2.40.270.10:FF:000011">
    <property type="entry name" value="DNA-directed RNA polymerase subunit beta"/>
    <property type="match status" value="1"/>
</dbReference>
<organism evidence="19 21">
    <name type="scientific">Candidatus Iainarchaeum sp</name>
    <dbReference type="NCBI Taxonomy" id="3101447"/>
    <lineage>
        <taxon>Archaea</taxon>
        <taxon>Candidatus Iainarchaeota</taxon>
        <taxon>Candidatus Iainarchaeia</taxon>
        <taxon>Candidatus Iainarchaeales</taxon>
        <taxon>Candidatus Iainarchaeaceae</taxon>
        <taxon>Candidatus Iainarchaeum</taxon>
    </lineage>
</organism>
<feature type="domain" description="RNA polymerase Rpb2" evidence="18">
    <location>
        <begin position="89"/>
        <end position="122"/>
    </location>
</feature>
<evidence type="ECO:0000256" key="2">
    <source>
        <dbReference type="ARBA" id="ARBA00004496"/>
    </source>
</evidence>
<evidence type="ECO:0000256" key="4">
    <source>
        <dbReference type="ARBA" id="ARBA00022478"/>
    </source>
</evidence>
<dbReference type="InterPro" id="IPR007646">
    <property type="entry name" value="RNA_pol_Rpb2_4"/>
</dbReference>
<dbReference type="PROSITE" id="PS01166">
    <property type="entry name" value="RNA_POL_BETA"/>
    <property type="match status" value="1"/>
</dbReference>
<evidence type="ECO:0000256" key="6">
    <source>
        <dbReference type="ARBA" id="ARBA00022679"/>
    </source>
</evidence>
<dbReference type="Gene3D" id="3.90.1070.20">
    <property type="match status" value="1"/>
</dbReference>
<protein>
    <recommendedName>
        <fullName evidence="14">DNA-directed RNA polymerase subunit beta</fullName>
        <ecNumber evidence="14">2.7.7.6</ecNumber>
    </recommendedName>
</protein>
<dbReference type="Gene3D" id="3.90.1800.10">
    <property type="entry name" value="RNA polymerase alpha subunit dimerisation domain"/>
    <property type="match status" value="1"/>
</dbReference>
<evidence type="ECO:0000256" key="1">
    <source>
        <dbReference type="ARBA" id="ARBA00001947"/>
    </source>
</evidence>
<dbReference type="InterPro" id="IPR019969">
    <property type="entry name" value="RNAP_Rpo2"/>
</dbReference>
<dbReference type="Pfam" id="PF00562">
    <property type="entry name" value="RNA_pol_Rpb2_6"/>
    <property type="match status" value="1"/>
</dbReference>
<dbReference type="InterPro" id="IPR007121">
    <property type="entry name" value="RNA_pol_bsu_CS"/>
</dbReference>
<dbReference type="PANTHER" id="PTHR20856">
    <property type="entry name" value="DNA-DIRECTED RNA POLYMERASE I SUBUNIT 2"/>
    <property type="match status" value="1"/>
</dbReference>
<dbReference type="GO" id="GO:0000428">
    <property type="term" value="C:DNA-directed RNA polymerase complex"/>
    <property type="evidence" value="ECO:0007669"/>
    <property type="project" value="UniProtKB-KW"/>
</dbReference>
<feature type="domain" description="DNA-directed RNA polymerase subunit 2 hybrid-binding" evidence="15">
    <location>
        <begin position="137"/>
        <end position="508"/>
    </location>
</feature>
<evidence type="ECO:0000256" key="7">
    <source>
        <dbReference type="ARBA" id="ARBA00022695"/>
    </source>
</evidence>
<dbReference type="Proteomes" id="UP000683213">
    <property type="component" value="Unassembled WGS sequence"/>
</dbReference>
<dbReference type="InterPro" id="IPR007641">
    <property type="entry name" value="RNA_pol_Rpb2_7"/>
</dbReference>
<feature type="domain" description="RNA polymerase Rpb2" evidence="17">
    <location>
        <begin position="7"/>
        <end position="68"/>
    </location>
</feature>
<dbReference type="Pfam" id="PF04566">
    <property type="entry name" value="RNA_pol_Rpb2_4"/>
    <property type="match status" value="1"/>
</dbReference>
<evidence type="ECO:0000256" key="12">
    <source>
        <dbReference type="ARBA" id="ARBA00025838"/>
    </source>
</evidence>
<accession>A0A7J4IU02</accession>
<comment type="cofactor">
    <cofactor evidence="1">
        <name>Zn(2+)</name>
        <dbReference type="ChEBI" id="CHEBI:29105"/>
    </cofactor>
</comment>
<dbReference type="CDD" id="cd00653">
    <property type="entry name" value="RNA_pol_B_RPB2"/>
    <property type="match status" value="1"/>
</dbReference>
<dbReference type="NCBIfam" id="TIGR03670">
    <property type="entry name" value="rpoB_arch"/>
    <property type="match status" value="1"/>
</dbReference>
<name>A0A7J4IU02_9ARCH</name>
<dbReference type="GO" id="GO:0008270">
    <property type="term" value="F:zinc ion binding"/>
    <property type="evidence" value="ECO:0007669"/>
    <property type="project" value="InterPro"/>
</dbReference>
<dbReference type="InterPro" id="IPR037033">
    <property type="entry name" value="DNA-dir_RNAP_su2_hyb_sf"/>
</dbReference>
<dbReference type="InterPro" id="IPR014724">
    <property type="entry name" value="RNA_pol_RPB2_OB-fold"/>
</dbReference>
<evidence type="ECO:0000256" key="5">
    <source>
        <dbReference type="ARBA" id="ARBA00022490"/>
    </source>
</evidence>
<sequence>MVEQAKIYINGRLIGFHPNAMKLTQDLIQRRRDGKLDPQINIAFHEDTNEIYVNTDAGRVQRPLIVVENGKPKLTEEQVKQLKEGKISWKDLVQKGVIDYLDAEEEENTLIAIDEKQLSKEHTHLEIDPVAIFSVITSIIPYLEHNLAGKALHGAKMFKQAQGLNASNFNLRTDTESYLLHYSERSLVKTKTMDLIELEKRPQIQNFVVAIMPFYGFNILDAVVFNKGAVDRGLGRSSYFRSYESAENRYPGGQIDKFEIPSEETVGYLGEESYRRLGEDGLVRVEEWVGEKDTIIGRTSPPRFLEEISEFGVMKEKRREASMVIRKGKSGYVDKVFVTESEAGNKLVKVKVRSPMVPDLGDKFSSRHGQKGVIGMIVPEEDMPFTADGIKPDLILNPHSIPSRMTIGHLLEMLGGKAAALKGKLVDGTPFSGVKKRELEEMLEEAGMRCDGKETFYDGMTGKRIEGEIFMGVVAYRRLFHMSAHKIQARARGPVQILTRQPTEGKEKEGGLRFGEMEGETLVGHGAAMLLQEKFIEDSDKSIELVCEKCGVIAIDDQIRKKKYCQMCEGTKIYEVEMSYGFKLMLEELKALGIYPRLRIGDKV</sequence>
<evidence type="ECO:0000256" key="9">
    <source>
        <dbReference type="ARBA" id="ARBA00022833"/>
    </source>
</evidence>
<dbReference type="GO" id="GO:0003899">
    <property type="term" value="F:DNA-directed RNA polymerase activity"/>
    <property type="evidence" value="ECO:0007669"/>
    <property type="project" value="UniProtKB-EC"/>
</dbReference>
<evidence type="ECO:0000256" key="13">
    <source>
        <dbReference type="ARBA" id="ARBA00048552"/>
    </source>
</evidence>
<gene>
    <name evidence="19" type="primary">rpoB</name>
    <name evidence="19" type="ORF">HA237_02995</name>
    <name evidence="20" type="ORF">J4224_04025</name>
</gene>
<evidence type="ECO:0000256" key="11">
    <source>
        <dbReference type="ARBA" id="ARBA00023163"/>
    </source>
</evidence>
<evidence type="ECO:0000256" key="14">
    <source>
        <dbReference type="RuleBase" id="RU363031"/>
    </source>
</evidence>
<evidence type="ECO:0000313" key="21">
    <source>
        <dbReference type="Proteomes" id="UP000577419"/>
    </source>
</evidence>
<reference evidence="20" key="3">
    <citation type="submission" date="2021-05" db="EMBL/GenBank/DDBJ databases">
        <title>Protein family content uncovers lineage relationships and bacterial pathway maintenance mechanisms in DPANN archaea.</title>
        <authorList>
            <person name="Castelle C.J."/>
            <person name="Meheust R."/>
            <person name="Jaffe A.L."/>
            <person name="Seitz K."/>
            <person name="Gong X."/>
            <person name="Baker B.J."/>
            <person name="Banfield J.F."/>
        </authorList>
    </citation>
    <scope>NUCLEOTIDE SEQUENCE</scope>
    <source>
        <strain evidence="20">RIFCSPHIGHO2_01_FULL_GW2011_AR10_43_9</strain>
    </source>
</reference>
<evidence type="ECO:0000256" key="3">
    <source>
        <dbReference type="ARBA" id="ARBA00006835"/>
    </source>
</evidence>
<keyword evidence="6 14" id="KW-0808">Transferase</keyword>
<comment type="catalytic activity">
    <reaction evidence="13 14">
        <text>RNA(n) + a ribonucleoside 5'-triphosphate = RNA(n+1) + diphosphate</text>
        <dbReference type="Rhea" id="RHEA:21248"/>
        <dbReference type="Rhea" id="RHEA-COMP:14527"/>
        <dbReference type="Rhea" id="RHEA-COMP:17342"/>
        <dbReference type="ChEBI" id="CHEBI:33019"/>
        <dbReference type="ChEBI" id="CHEBI:61557"/>
        <dbReference type="ChEBI" id="CHEBI:140395"/>
        <dbReference type="EC" id="2.7.7.6"/>
    </reaction>
</comment>
<keyword evidence="5" id="KW-0963">Cytoplasm</keyword>
<dbReference type="GO" id="GO:0005737">
    <property type="term" value="C:cytoplasm"/>
    <property type="evidence" value="ECO:0007669"/>
    <property type="project" value="UniProtKB-SubCell"/>
</dbReference>
<keyword evidence="7 14" id="KW-0548">Nucleotidyltransferase</keyword>
<dbReference type="AlphaFoldDB" id="A0A7J4IU02"/>
<evidence type="ECO:0000313" key="20">
    <source>
        <dbReference type="EMBL" id="MBS3059562.1"/>
    </source>
</evidence>